<accession>A0ABT5FVJ0</accession>
<name>A0ABT5FVJ0_9ACTN</name>
<dbReference type="RefSeq" id="WP_272175933.1">
    <property type="nucleotide sequence ID" value="NZ_JAQOSK010000007.1"/>
</dbReference>
<dbReference type="EMBL" id="JAQOSK010000007">
    <property type="protein sequence ID" value="MDC2956554.1"/>
    <property type="molecule type" value="Genomic_DNA"/>
</dbReference>
<feature type="domain" description="Knr4/Smi1-like" evidence="1">
    <location>
        <begin position="37"/>
        <end position="208"/>
    </location>
</feature>
<dbReference type="InterPro" id="IPR037883">
    <property type="entry name" value="Knr4/Smi1-like_sf"/>
</dbReference>
<organism evidence="2 3">
    <name type="scientific">Streptomyces gilvifuscus</name>
    <dbReference type="NCBI Taxonomy" id="1550617"/>
    <lineage>
        <taxon>Bacteria</taxon>
        <taxon>Bacillati</taxon>
        <taxon>Actinomycetota</taxon>
        <taxon>Actinomycetes</taxon>
        <taxon>Kitasatosporales</taxon>
        <taxon>Streptomycetaceae</taxon>
        <taxon>Streptomyces</taxon>
    </lineage>
</organism>
<evidence type="ECO:0000259" key="1">
    <source>
        <dbReference type="SMART" id="SM00860"/>
    </source>
</evidence>
<dbReference type="Proteomes" id="UP001221328">
    <property type="component" value="Unassembled WGS sequence"/>
</dbReference>
<reference evidence="2 3" key="1">
    <citation type="journal article" date="2015" name="Int. J. Syst. Evol. Microbiol.">
        <title>Streptomyces gilvifuscus sp. nov., an actinomycete that produces antibacterial compounds isolated from soil.</title>
        <authorList>
            <person name="Nguyen T.M."/>
            <person name="Kim J."/>
        </authorList>
    </citation>
    <scope>NUCLEOTIDE SEQUENCE [LARGE SCALE GENOMIC DNA]</scope>
    <source>
        <strain evidence="2 3">T113</strain>
    </source>
</reference>
<proteinExistence type="predicted"/>
<dbReference type="SMART" id="SM00860">
    <property type="entry name" value="SMI1_KNR4"/>
    <property type="match status" value="1"/>
</dbReference>
<sequence>MIEDMWAGVRERVLRLAGHPGAEKIFGARGHGFRLGPVLDEGELRALEADLGIGLPVEYRSFLRCVGGGGAGPDYGLMTPVSDDSGWQWRGVGLAYPGQPTTARFAGQPFVAEALQEELDSLETQEPERGAFASEDAFRRAYAAWDARYEELSDAQEAGAVFLSEQGCGYTSLLVMTGPHRGAIWEDLRPADGGIRPSGQNFAQWYRSWLERTEQQLQALPPAPEAPDRV</sequence>
<dbReference type="Pfam" id="PF09346">
    <property type="entry name" value="SMI1_KNR4"/>
    <property type="match status" value="1"/>
</dbReference>
<gene>
    <name evidence="2" type="ORF">PO587_18955</name>
</gene>
<protein>
    <submittedName>
        <fullName evidence="2">SMI1/KNR4 family protein</fullName>
    </submittedName>
</protein>
<evidence type="ECO:0000313" key="2">
    <source>
        <dbReference type="EMBL" id="MDC2956554.1"/>
    </source>
</evidence>
<evidence type="ECO:0000313" key="3">
    <source>
        <dbReference type="Proteomes" id="UP001221328"/>
    </source>
</evidence>
<comment type="caution">
    <text evidence="2">The sequence shown here is derived from an EMBL/GenBank/DDBJ whole genome shotgun (WGS) entry which is preliminary data.</text>
</comment>
<keyword evidence="3" id="KW-1185">Reference proteome</keyword>
<dbReference type="SUPFAM" id="SSF160631">
    <property type="entry name" value="SMI1/KNR4-like"/>
    <property type="match status" value="1"/>
</dbReference>
<dbReference type="InterPro" id="IPR018958">
    <property type="entry name" value="Knr4/Smi1-like_dom"/>
</dbReference>